<dbReference type="CDD" id="cd11304">
    <property type="entry name" value="Cadherin_repeat"/>
    <property type="match status" value="1"/>
</dbReference>
<organism evidence="3 4">
    <name type="scientific">Agaribacillus aureus</name>
    <dbReference type="NCBI Taxonomy" id="3051825"/>
    <lineage>
        <taxon>Bacteria</taxon>
        <taxon>Pseudomonadati</taxon>
        <taxon>Bacteroidota</taxon>
        <taxon>Cytophagia</taxon>
        <taxon>Cytophagales</taxon>
        <taxon>Splendidivirgaceae</taxon>
        <taxon>Agaribacillus</taxon>
    </lineage>
</organism>
<keyword evidence="4" id="KW-1185">Reference proteome</keyword>
<keyword evidence="1" id="KW-0732">Signal</keyword>
<feature type="signal peptide" evidence="1">
    <location>
        <begin position="1"/>
        <end position="21"/>
    </location>
</feature>
<dbReference type="InterPro" id="IPR026444">
    <property type="entry name" value="Secre_tail"/>
</dbReference>
<feature type="chain" id="PRO_5046037886" evidence="1">
    <location>
        <begin position="22"/>
        <end position="1124"/>
    </location>
</feature>
<proteinExistence type="predicted"/>
<evidence type="ECO:0000256" key="1">
    <source>
        <dbReference type="SAM" id="SignalP"/>
    </source>
</evidence>
<gene>
    <name evidence="3" type="ORF">QQ020_01390</name>
</gene>
<evidence type="ECO:0000259" key="2">
    <source>
        <dbReference type="Pfam" id="PF18962"/>
    </source>
</evidence>
<name>A0ABT8L0U2_9BACT</name>
<dbReference type="NCBIfam" id="TIGR04183">
    <property type="entry name" value="Por_Secre_tail"/>
    <property type="match status" value="1"/>
</dbReference>
<evidence type="ECO:0000313" key="3">
    <source>
        <dbReference type="EMBL" id="MDN5210671.1"/>
    </source>
</evidence>
<dbReference type="Proteomes" id="UP001172083">
    <property type="component" value="Unassembled WGS sequence"/>
</dbReference>
<accession>A0ABT8L0U2</accession>
<reference evidence="3" key="1">
    <citation type="submission" date="2023-06" db="EMBL/GenBank/DDBJ databases">
        <title>Genomic of Agaribacillus aureum.</title>
        <authorList>
            <person name="Wang G."/>
        </authorList>
    </citation>
    <scope>NUCLEOTIDE SEQUENCE</scope>
    <source>
        <strain evidence="3">BMA12</strain>
    </source>
</reference>
<evidence type="ECO:0000313" key="4">
    <source>
        <dbReference type="Proteomes" id="UP001172083"/>
    </source>
</evidence>
<dbReference type="Pfam" id="PF18962">
    <property type="entry name" value="Por_Secre_tail"/>
    <property type="match status" value="1"/>
</dbReference>
<dbReference type="EMBL" id="JAUJEB010000001">
    <property type="protein sequence ID" value="MDN5210671.1"/>
    <property type="molecule type" value="Genomic_DNA"/>
</dbReference>
<comment type="caution">
    <text evidence="3">The sequence shown here is derived from an EMBL/GenBank/DDBJ whole genome shotgun (WGS) entry which is preliminary data.</text>
</comment>
<sequence>MKSLAVMLTGLFLPLSQGAYAQFTGDFAPENWTFSKENADASIDLSQIPNAIIIKGGNDGEEGNTDYTITFTQAGDIKFAWTFFSTDVDGASFDPSGYVLNDVFTALTDPGGPPDQSGVASVTVADGDVFAFRVYTTDGVAGPGILTIDNFTPFKNATPTLDNLTNLYIGVNEAPFSVDLTGITSGIAEPAQTISITATSSDTDILPDPTVTYSSPDMTGSLLLSPVTDAFGTATITVTVSDDGGTGNGAVDNVVKTFMVDINSNFPPQMTALNNLTLPISAGEQTVNLTGINAGKNNNESQTITVSASSSNEAIVSNSSFAIEYTSPDDNGILRFTPNANVTGQTTVTVTLMDDGGTANNGNDTFTTTFVVKINPNQTPSVNEIDDRVLGINAPEQTVAFDGISDGDGNTQDITVTATSDNTALIPDPAVTYTSPGTTGELTFTPVADQFGMATVTVTVQDNGGTAQGSVDITTTTFKVQVSGNFAPTLNELDDMIIPINDGLQNVGLNGIAAGPGETQVLTVTASSDNTELIPDPTVTYTSPDGTGSIAFTPATDMSGTATITVTVQDDGGTDNGGIDMFSQTFTVQVTSNLPPTIDELEDLTINRNSGEQTINLEGISAGPGETQDLTIEVTSDNLSLVSDFTLTYTPNDPNGSFSFTPVQDQFGVANISVTVTDNGGTDNNGINSIVETFELTVNKFVNYSASTTGNPNFQRPIEGNPPASTNAGDHPYHVQPFIVSADGEYHISIINANYDPFIAIYETNFNPSAPLNDVLSANDDDFIGNLGIFPLIMQELVAGRQYFIVTTSSNIDDSGDFTAEIAGQGDVSLGTLPTLNFLEDITMEEDIPTTINLTGITDGLGGTQSLDVIAAANNSDLFSDIPVTQNDETGSFSLSPLADANGEATITVTVRNNGIEFERSFSVTVNAVNDSPEFTLDQSDITVEQEFADEVIVSVIPEEVPADETDQVVVYSLEPSTSDLVNIQIDQNTGAVTITSIVDAFGSETFTITANDQESVNNTATQTFTIDVEKATGINDEFLSRNTNIWPNPSAGVFHLSLEMPTLGNLDIFVTDLAGKIIKHHQVNPVNTKVETNLDLTDVKSGLYLVRIKTADKRQIIKRLVKK</sequence>
<feature type="domain" description="Secretion system C-terminal sorting" evidence="2">
    <location>
        <begin position="1046"/>
        <end position="1121"/>
    </location>
</feature>
<protein>
    <submittedName>
        <fullName evidence="3">T9SS type A sorting domain-containing protein</fullName>
    </submittedName>
</protein>